<name>A0A2P2IVT5_RHIMU</name>
<protein>
    <submittedName>
        <fullName evidence="1">Uncharacterized protein</fullName>
    </submittedName>
</protein>
<reference evidence="1" key="1">
    <citation type="submission" date="2018-02" db="EMBL/GenBank/DDBJ databases">
        <title>Rhizophora mucronata_Transcriptome.</title>
        <authorList>
            <person name="Meera S.P."/>
            <person name="Sreeshan A."/>
            <person name="Augustine A."/>
        </authorList>
    </citation>
    <scope>NUCLEOTIDE SEQUENCE</scope>
    <source>
        <tissue evidence="1">Leaf</tissue>
    </source>
</reference>
<sequence>MGSLGFALYLNFFSIARQNVSYQIGIC</sequence>
<proteinExistence type="predicted"/>
<evidence type="ECO:0000313" key="1">
    <source>
        <dbReference type="EMBL" id="MBW85322.1"/>
    </source>
</evidence>
<accession>A0A2P2IVT5</accession>
<dbReference type="AlphaFoldDB" id="A0A2P2IVT5"/>
<dbReference type="EMBL" id="GGEC01004839">
    <property type="protein sequence ID" value="MBW85322.1"/>
    <property type="molecule type" value="Transcribed_RNA"/>
</dbReference>
<organism evidence="1">
    <name type="scientific">Rhizophora mucronata</name>
    <name type="common">Asiatic mangrove</name>
    <dbReference type="NCBI Taxonomy" id="61149"/>
    <lineage>
        <taxon>Eukaryota</taxon>
        <taxon>Viridiplantae</taxon>
        <taxon>Streptophyta</taxon>
        <taxon>Embryophyta</taxon>
        <taxon>Tracheophyta</taxon>
        <taxon>Spermatophyta</taxon>
        <taxon>Magnoliopsida</taxon>
        <taxon>eudicotyledons</taxon>
        <taxon>Gunneridae</taxon>
        <taxon>Pentapetalae</taxon>
        <taxon>rosids</taxon>
        <taxon>fabids</taxon>
        <taxon>Malpighiales</taxon>
        <taxon>Rhizophoraceae</taxon>
        <taxon>Rhizophora</taxon>
    </lineage>
</organism>